<feature type="compositionally biased region" description="Low complexity" evidence="3">
    <location>
        <begin position="32"/>
        <end position="46"/>
    </location>
</feature>
<evidence type="ECO:0000256" key="1">
    <source>
        <dbReference type="ARBA" id="ARBA00022737"/>
    </source>
</evidence>
<dbReference type="InterPro" id="IPR032675">
    <property type="entry name" value="LRR_dom_sf"/>
</dbReference>
<keyword evidence="4" id="KW-0732">Signal</keyword>
<feature type="repeat" description="Cell wall-binding" evidence="2">
    <location>
        <begin position="2374"/>
        <end position="2393"/>
    </location>
</feature>
<feature type="compositionally biased region" description="Acidic residues" evidence="3">
    <location>
        <begin position="82"/>
        <end position="112"/>
    </location>
</feature>
<gene>
    <name evidence="5" type="ordered locus">Shel_00690</name>
</gene>
<sequence length="2495" mass="264684">MLLSLTLAFCSVPAYAIEAAVSDDASAAVEVQDSEASVAEETSSAEGDVAEPTDEAANQDEQTSAEEEYEEAVPAEDVAVAEGEEPSAAEPEAAAEADEEVVETQAEGDEAIDATTWDAADFTYGTYSQLFYGCDYTRQLTVEGVIITGFSERGTQKLAQNTDLVIPAADESGNPIVGVGNSAFKGMGLTSVTFPADRMVNYNDDVTYRVTQRGDFVICENAFANNNLTSVDLPNGVLAVMSYAFNGNQLTTVTLPQTIWWIETMSFANNQITQVNFPSTCYFMLEMHGMAFGNNQITSVRLPDYTEVVNKDTFAFNPGAEPMPEDAPEKFKTYQGKTVGVVHMYAVAGLAEKDRIHHIDQPTASTKSYFQKLITDGQEQGDTSNEWVAADFTFDGQTITGLSESGIAKRATLKNLVLPDRTRSNLPVKKIAASDNFDGGLFATADEQFESVTLPTQLVEVGDRAFCGSGITKIVFSQKLTTIGMQAFANNNLVSVSLPNTVTTLGQGAFATNPTLSSVKLSTALTEIPGGAFGCSAKDTWMPNLTSIELHEGIVTIGDNAFAGNNFKEITLPSTVKTVGRFAFSSKNYLMEEGGEPNYCSLTLNEGLESIGSRAFRNKAIAEVTLPTTLTSLPGESNDPFTKEFSGGAETVLTKVYVTAKAQYDDKTNFANTKYRHVYYLGDEWTAEDFTYGDLDLDVEGIQTIGGAKLIGTVHAITGLSEVGLKKVETNKDLVLPSVDADGVKIQGIGKYAFKGQGIESIEWPTITVNDESGTWDADMADRGYFFIGYGAFDNNKLTTIEIPEGTLSIGTYAFRGNVATKVALPESIQTIATGAFAKNNIVLVEFPSETTYPTTIGMQSFLGNQIQSLRIPNNAETVNKFAFMQNTGMEPITWGNVNENKGGLVHMYVDSPDNLGGNVSYRSAGTSNVQELVVGDMPSQFGPWCADDFTFDGATVTGLSEQGKLKVKLNPAMVIPDTTADGTPVTAIGPGQMGKGTFYCDETVAAEDGTETTTTYVPTSVVFPSTLTTIGDRAFSAAERDLSKGEYAGLTSVNLPESVTSIGMMAFQNAPISGALKLPAGLTTLGAGAFVTNDKTTAKITSVNIPEGLTTIPANAFNCQAIDEIVIPEGVTKIDQRAFAGNFSTKLSLPSTLTSIGNYAFMNHQFETIELPESVTSVGNYAFQISNENLQPMPTKLVFNNGLTSVGNKSFAGSGVASATLPGTVTTLHKDAFAGSAQTVTLYTATPLDELAASSPKVVQQGTSHQVVYSSIADSPWSADDFTYSEDNATITGLTDSGKAKRLQNHELILPETGPDGTTPITGIADAAFAIVLEGDSAVDLSGADDPVAELSKFGSISKNGFTSVQLPSGLVSIGDRAFEYNALKSVDLAAAPGLTTIGNMAFHGNQLQSLVIPDSVTDLGTGAFAMNALLSLTLSKNVTVIPAGAFSMNIWLSSVTIPDTVTEIGQTAFAGARLTSLEIPASVTKIGRKAFHLHRITSLTIPGTVKELGESAFEGTYKGLALKSLTLEEGIESIGDRAFKEGLLETVALPSSLKTLEGEPFENNKGENGSHVVLLTSENPDHAAFNGANFHKVAIDISAAEVTVEGTVVYTGKAQEPALKVTLDGVEIPAEGYTVEYADNVEPGTATVTVTGKDAFTGTATGTFEIQDVWTLEDFTIDGTVITGLTDSGKAKLKTTTTMVMPSKNADGQDITEIGAGSFNNHLFAYEEDGAQYYPTSVTLPANLQKIGGYAFQGILVDSTAAPKVYGGVTQIEFPETLVEIGSNAFQNAPISGNVVIPENVTTIGNAAFMTQGAPLITGITLPTGLTAIPASLAGGQAISEVGIPDKVETIGASAFAGCPIVSVDIPASVTSIGRSAFAGVSSNPTLESITLHEGLQTIDRQAFAYSKVASAQLPASVATLHKDAFKNSEQPVLLYTDLPYSELASGVVKVGSGHEVVSIADWEAADFTSSEDGTTVTGLTERGMAKLEKNPNLVIPEQLVDGVNVTAIGDMAFRANALLESVSMPDTITTMGNAAFNSCPKLTSVKLSAGLTAIPDAAFLQNDANAQGIDELVIPEGVTSIGRNAFAGTKVTKLTLPSTLETIGDSAFLNNQIAELEIPASVKTIGKSAFSVARAEKGSLPRTLEKLTLNEGLETIEANAFRCSKLDAVAIPATLTTLHKDAFKSGDTEVGAGAGGKVLLTSGVMDQVTATGDYTGIVADGTCHVVAFDLEEAQDEVTIAIDPETAPYTSAAIEPAVTVKLGDTELTAGTDYELTFADNVEPGTATATVTGKGTFTGSVSGTFAIQAKAGWFKTPDAQWYYFKDADGTKASGWLEVKDKWYYFDPATKLMLTGWQKMKDKWYYLGTNGAMVTGWNKIGTSWYWFKSGGQMVTGWNKIGSSWYWFKPGGQMVTGWKEINGKWYWFKDGGQMVTGWQKISNKWYYFESSGAMKTGWLKLDNKWYYMNTSGAMVTGTQTIDGKTYRFNSSGVWVS</sequence>
<dbReference type="PANTHER" id="PTHR45661:SF3">
    <property type="entry name" value="IG-LIKE DOMAIN-CONTAINING PROTEIN"/>
    <property type="match status" value="1"/>
</dbReference>
<keyword evidence="6" id="KW-1185">Reference proteome</keyword>
<dbReference type="Pfam" id="PF01473">
    <property type="entry name" value="Choline_bind_1"/>
    <property type="match status" value="2"/>
</dbReference>
<evidence type="ECO:0000256" key="4">
    <source>
        <dbReference type="SAM" id="SignalP"/>
    </source>
</evidence>
<feature type="repeat" description="Cell wall-binding" evidence="2">
    <location>
        <begin position="2354"/>
        <end position="2373"/>
    </location>
</feature>
<dbReference type="eggNOG" id="COG5263">
    <property type="taxonomic scope" value="Bacteria"/>
</dbReference>
<keyword evidence="1" id="KW-0677">Repeat</keyword>
<proteinExistence type="predicted"/>
<evidence type="ECO:0000256" key="3">
    <source>
        <dbReference type="SAM" id="MobiDB-lite"/>
    </source>
</evidence>
<evidence type="ECO:0000256" key="2">
    <source>
        <dbReference type="PROSITE-ProRule" id="PRU00591"/>
    </source>
</evidence>
<dbReference type="InterPro" id="IPR053139">
    <property type="entry name" value="Surface_bspA-like"/>
</dbReference>
<dbReference type="PANTHER" id="PTHR45661">
    <property type="entry name" value="SURFACE ANTIGEN"/>
    <property type="match status" value="1"/>
</dbReference>
<feature type="region of interest" description="Disordered" evidence="3">
    <location>
        <begin position="32"/>
        <end position="112"/>
    </location>
</feature>
<feature type="repeat" description="Cell wall-binding" evidence="2">
    <location>
        <begin position="2394"/>
        <end position="2413"/>
    </location>
</feature>
<dbReference type="EMBL" id="CP001684">
    <property type="protein sequence ID" value="ACV21143.1"/>
    <property type="molecule type" value="Genomic_DNA"/>
</dbReference>
<feature type="repeat" description="Cell wall-binding" evidence="2">
    <location>
        <begin position="2454"/>
        <end position="2473"/>
    </location>
</feature>
<dbReference type="KEGG" id="shi:Shel_00690"/>
<dbReference type="SUPFAM" id="SSF69360">
    <property type="entry name" value="Cell wall binding repeat"/>
    <property type="match status" value="1"/>
</dbReference>
<evidence type="ECO:0000313" key="5">
    <source>
        <dbReference type="EMBL" id="ACV21143.1"/>
    </source>
</evidence>
<feature type="chain" id="PRO_5039152342" evidence="4">
    <location>
        <begin position="17"/>
        <end position="2495"/>
    </location>
</feature>
<protein>
    <submittedName>
        <fullName evidence="5">Putative cell wall binding protein</fullName>
    </submittedName>
</protein>
<dbReference type="Pfam" id="PF13306">
    <property type="entry name" value="LRR_5"/>
    <property type="match status" value="9"/>
</dbReference>
<reference evidence="5 6" key="1">
    <citation type="journal article" date="2009" name="Stand. Genomic Sci.">
        <title>Complete genome sequence of Slackia heliotrinireducens type strain (RHS 1).</title>
        <authorList>
            <person name="Pukall R."/>
            <person name="Lapidus A."/>
            <person name="Nolan M."/>
            <person name="Copeland A."/>
            <person name="Glavina Del Rio T."/>
            <person name="Lucas S."/>
            <person name="Chen F."/>
            <person name="Tice H."/>
            <person name="Cheng J.F."/>
            <person name="Chertkov O."/>
            <person name="Bruce D."/>
            <person name="Goodwin L."/>
            <person name="Kuske C."/>
            <person name="Brettin T."/>
            <person name="Detter J.C."/>
            <person name="Han C."/>
            <person name="Pitluck S."/>
            <person name="Pati A."/>
            <person name="Mavrommatis K."/>
            <person name="Ivanova N."/>
            <person name="Ovchinnikova G."/>
            <person name="Chen A."/>
            <person name="Palaniappan K."/>
            <person name="Schneider S."/>
            <person name="Rohde M."/>
            <person name="Chain P."/>
            <person name="D'haeseleer P."/>
            <person name="Goker M."/>
            <person name="Bristow J."/>
            <person name="Eisen J.A."/>
            <person name="Markowitz V."/>
            <person name="Kyrpides N.C."/>
            <person name="Klenk H.P."/>
            <person name="Hugenholtz P."/>
        </authorList>
    </citation>
    <scope>NUCLEOTIDE SEQUENCE [LARGE SCALE GENOMIC DNA]</scope>
    <source>
        <strain evidence="6">ATCC 29202 / DSM 20476 / NCTC 11029 / RHS 1</strain>
    </source>
</reference>
<dbReference type="Pfam" id="PF19127">
    <property type="entry name" value="Choline_bind_3"/>
    <property type="match status" value="2"/>
</dbReference>
<organism evidence="5 6">
    <name type="scientific">Slackia heliotrinireducens (strain ATCC 29202 / DSM 20476 / NCTC 11029 / RHS 1)</name>
    <name type="common">Peptococcus heliotrinreducens</name>
    <dbReference type="NCBI Taxonomy" id="471855"/>
    <lineage>
        <taxon>Bacteria</taxon>
        <taxon>Bacillati</taxon>
        <taxon>Actinomycetota</taxon>
        <taxon>Coriobacteriia</taxon>
        <taxon>Eggerthellales</taxon>
        <taxon>Eggerthellaceae</taxon>
        <taxon>Slackia</taxon>
    </lineage>
</organism>
<dbReference type="Gene3D" id="2.10.270.10">
    <property type="entry name" value="Cholin Binding"/>
    <property type="match status" value="4"/>
</dbReference>
<feature type="repeat" description="Cell wall-binding" evidence="2">
    <location>
        <begin position="2414"/>
        <end position="2433"/>
    </location>
</feature>
<dbReference type="Gene3D" id="3.80.10.10">
    <property type="entry name" value="Ribonuclease Inhibitor"/>
    <property type="match status" value="12"/>
</dbReference>
<accession>C7N0R5</accession>
<dbReference type="InterPro" id="IPR018337">
    <property type="entry name" value="Cell_wall/Cho-bd_repeat"/>
</dbReference>
<dbReference type="InterPro" id="IPR026906">
    <property type="entry name" value="LRR_5"/>
</dbReference>
<evidence type="ECO:0000313" key="6">
    <source>
        <dbReference type="Proteomes" id="UP000002026"/>
    </source>
</evidence>
<dbReference type="PROSITE" id="PS51170">
    <property type="entry name" value="CW"/>
    <property type="match status" value="6"/>
</dbReference>
<dbReference type="STRING" id="471855.Shel_00690"/>
<name>C7N0R5_SLAHD</name>
<dbReference type="HOGENOM" id="CLU_228566_0_0_11"/>
<dbReference type="Proteomes" id="UP000002026">
    <property type="component" value="Chromosome"/>
</dbReference>
<feature type="signal peptide" evidence="4">
    <location>
        <begin position="1"/>
        <end position="16"/>
    </location>
</feature>
<dbReference type="SUPFAM" id="SSF52058">
    <property type="entry name" value="L domain-like"/>
    <property type="match status" value="2"/>
</dbReference>
<feature type="compositionally biased region" description="Acidic residues" evidence="3">
    <location>
        <begin position="48"/>
        <end position="74"/>
    </location>
</feature>
<feature type="repeat" description="Cell wall-binding" evidence="2">
    <location>
        <begin position="2434"/>
        <end position="2453"/>
    </location>
</feature>